<dbReference type="InterPro" id="IPR010997">
    <property type="entry name" value="HRDC-like_sf"/>
</dbReference>
<dbReference type="AlphaFoldDB" id="A0A2W1L8F3"/>
<dbReference type="InterPro" id="IPR002121">
    <property type="entry name" value="HRDC_dom"/>
</dbReference>
<dbReference type="OrthoDB" id="26793at2"/>
<protein>
    <submittedName>
        <fullName evidence="2">Aldolase</fullName>
    </submittedName>
</protein>
<keyword evidence="3" id="KW-1185">Reference proteome</keyword>
<dbReference type="SUPFAM" id="SSF47819">
    <property type="entry name" value="HRDC-like"/>
    <property type="match status" value="1"/>
</dbReference>
<comment type="caution">
    <text evidence="2">The sequence shown here is derived from an EMBL/GenBank/DDBJ whole genome shotgun (WGS) entry which is preliminary data.</text>
</comment>
<proteinExistence type="predicted"/>
<reference evidence="2 3" key="1">
    <citation type="submission" date="2018-06" db="EMBL/GenBank/DDBJ databases">
        <title>Paenibacillus imtechensis sp. nov.</title>
        <authorList>
            <person name="Pinnaka A.K."/>
            <person name="Singh H."/>
            <person name="Kaur M."/>
        </authorList>
    </citation>
    <scope>NUCLEOTIDE SEQUENCE [LARGE SCALE GENOMIC DNA]</scope>
    <source>
        <strain evidence="2 3">SMB1</strain>
    </source>
</reference>
<dbReference type="EMBL" id="QKRB01000045">
    <property type="protein sequence ID" value="PZD95109.1"/>
    <property type="molecule type" value="Genomic_DNA"/>
</dbReference>
<organism evidence="2 3">
    <name type="scientific">Paenibacillus sambharensis</name>
    <dbReference type="NCBI Taxonomy" id="1803190"/>
    <lineage>
        <taxon>Bacteria</taxon>
        <taxon>Bacillati</taxon>
        <taxon>Bacillota</taxon>
        <taxon>Bacilli</taxon>
        <taxon>Bacillales</taxon>
        <taxon>Paenibacillaceae</taxon>
        <taxon>Paenibacillus</taxon>
    </lineage>
</organism>
<evidence type="ECO:0000313" key="3">
    <source>
        <dbReference type="Proteomes" id="UP000249522"/>
    </source>
</evidence>
<dbReference type="GO" id="GO:0000166">
    <property type="term" value="F:nucleotide binding"/>
    <property type="evidence" value="ECO:0007669"/>
    <property type="project" value="InterPro"/>
</dbReference>
<accession>A0A2W1L8F3</accession>
<gene>
    <name evidence="2" type="ORF">DNH61_14560</name>
</gene>
<dbReference type="Gene3D" id="1.10.150.80">
    <property type="entry name" value="HRDC domain"/>
    <property type="match status" value="1"/>
</dbReference>
<dbReference type="RefSeq" id="WP_111147410.1">
    <property type="nucleotide sequence ID" value="NZ_QKRB01000045.1"/>
</dbReference>
<sequence>MRVVFLNTLEKQQEDGRVVTAQVTIGEEHGRWSVQWLEETNGESNLWYEGTSWEEMLAAFRHGAAVKMGDGYEPMLDGMLDDRKSVSGGIAGMLQCYAEQHVREEIFEELREWRRGRAAEEKKAAYVVANNRMLRMIAAFIPHTEEELKNIPGWGEARTATYGSAVLDITTRYERSTAFPLDWVEGQLDQEIYTKWLFRQKEDKYRMEMQRHQVNRLILSGIREGSSLDELQEVSGMQRRDLIIRIEQLDEAGYDTTPLLRQELERYPQEEQEKIILALHTVGDMYLKPVLQHVYNEEELQGKPLEPLYEKLRLIRLHYRHSTGVKAG</sequence>
<dbReference type="Proteomes" id="UP000249522">
    <property type="component" value="Unassembled WGS sequence"/>
</dbReference>
<dbReference type="InterPro" id="IPR044876">
    <property type="entry name" value="HRDC_dom_sf"/>
</dbReference>
<dbReference type="GO" id="GO:0003676">
    <property type="term" value="F:nucleic acid binding"/>
    <property type="evidence" value="ECO:0007669"/>
    <property type="project" value="InterPro"/>
</dbReference>
<evidence type="ECO:0000313" key="2">
    <source>
        <dbReference type="EMBL" id="PZD95109.1"/>
    </source>
</evidence>
<dbReference type="PROSITE" id="PS50967">
    <property type="entry name" value="HRDC"/>
    <property type="match status" value="1"/>
</dbReference>
<name>A0A2W1L8F3_9BACL</name>
<evidence type="ECO:0000259" key="1">
    <source>
        <dbReference type="PROSITE" id="PS50967"/>
    </source>
</evidence>
<dbReference type="SMART" id="SM00341">
    <property type="entry name" value="HRDC"/>
    <property type="match status" value="1"/>
</dbReference>
<dbReference type="Pfam" id="PF00570">
    <property type="entry name" value="HRDC"/>
    <property type="match status" value="1"/>
</dbReference>
<feature type="domain" description="HRDC" evidence="1">
    <location>
        <begin position="100"/>
        <end position="180"/>
    </location>
</feature>